<feature type="compositionally biased region" description="Basic and acidic residues" evidence="7">
    <location>
        <begin position="61"/>
        <end position="72"/>
    </location>
</feature>
<feature type="non-terminal residue" evidence="9">
    <location>
        <position position="1"/>
    </location>
</feature>
<dbReference type="Pfam" id="PF00481">
    <property type="entry name" value="PP2C"/>
    <property type="match status" value="2"/>
</dbReference>
<dbReference type="GO" id="GO:0004722">
    <property type="term" value="F:protein serine/threonine phosphatase activity"/>
    <property type="evidence" value="ECO:0007669"/>
    <property type="project" value="UniProtKB-EC"/>
</dbReference>
<dbReference type="EMBL" id="JAGKQH010000018">
    <property type="protein sequence ID" value="KAG6574134.1"/>
    <property type="molecule type" value="Genomic_DNA"/>
</dbReference>
<dbReference type="InterPro" id="IPR015655">
    <property type="entry name" value="PP2C"/>
</dbReference>
<dbReference type="GO" id="GO:0043169">
    <property type="term" value="F:cation binding"/>
    <property type="evidence" value="ECO:0007669"/>
    <property type="project" value="InterPro"/>
</dbReference>
<comment type="caution">
    <text evidence="9">The sequence shown here is derived from an EMBL/GenBank/DDBJ whole genome shotgun (WGS) entry which is preliminary data.</text>
</comment>
<evidence type="ECO:0000313" key="10">
    <source>
        <dbReference type="Proteomes" id="UP000685013"/>
    </source>
</evidence>
<comment type="cofactor">
    <cofactor evidence="1">
        <name>Mn(2+)</name>
        <dbReference type="ChEBI" id="CHEBI:29035"/>
    </cofactor>
</comment>
<keyword evidence="4" id="KW-0460">Magnesium</keyword>
<keyword evidence="10" id="KW-1185">Reference proteome</keyword>
<accession>A0AAV6M3R8</accession>
<dbReference type="SMART" id="SM00332">
    <property type="entry name" value="PP2Cc"/>
    <property type="match status" value="1"/>
</dbReference>
<evidence type="ECO:0000256" key="5">
    <source>
        <dbReference type="ARBA" id="ARBA00023211"/>
    </source>
</evidence>
<evidence type="ECO:0000256" key="2">
    <source>
        <dbReference type="ARBA" id="ARBA00001946"/>
    </source>
</evidence>
<protein>
    <recommendedName>
        <fullName evidence="3">protein-serine/threonine phosphatase</fullName>
        <ecNumber evidence="3">3.1.3.16</ecNumber>
    </recommendedName>
</protein>
<feature type="compositionally biased region" description="Low complexity" evidence="7">
    <location>
        <begin position="34"/>
        <end position="47"/>
    </location>
</feature>
<dbReference type="PROSITE" id="PS51746">
    <property type="entry name" value="PPM_2"/>
    <property type="match status" value="1"/>
</dbReference>
<feature type="region of interest" description="Disordered" evidence="7">
    <location>
        <begin position="1"/>
        <end position="86"/>
    </location>
</feature>
<dbReference type="EC" id="3.1.3.16" evidence="3"/>
<feature type="domain" description="PPM-type phosphatase" evidence="8">
    <location>
        <begin position="101"/>
        <end position="447"/>
    </location>
</feature>
<keyword evidence="6" id="KW-0378">Hydrolase</keyword>
<dbReference type="AlphaFoldDB" id="A0AAV6M3R8"/>
<organism evidence="9 10">
    <name type="scientific">Cucurbita argyrosperma subsp. sororia</name>
    <dbReference type="NCBI Taxonomy" id="37648"/>
    <lineage>
        <taxon>Eukaryota</taxon>
        <taxon>Viridiplantae</taxon>
        <taxon>Streptophyta</taxon>
        <taxon>Embryophyta</taxon>
        <taxon>Tracheophyta</taxon>
        <taxon>Spermatophyta</taxon>
        <taxon>Magnoliopsida</taxon>
        <taxon>eudicotyledons</taxon>
        <taxon>Gunneridae</taxon>
        <taxon>Pentapetalae</taxon>
        <taxon>rosids</taxon>
        <taxon>fabids</taxon>
        <taxon>Cucurbitales</taxon>
        <taxon>Cucurbitaceae</taxon>
        <taxon>Cucurbiteae</taxon>
        <taxon>Cucurbita</taxon>
    </lineage>
</organism>
<reference evidence="9 10" key="1">
    <citation type="journal article" date="2021" name="Hortic Res">
        <title>The domestication of Cucurbita argyrosperma as revealed by the genome of its wild relative.</title>
        <authorList>
            <person name="Barrera-Redondo J."/>
            <person name="Sanchez-de la Vega G."/>
            <person name="Aguirre-Liguori J.A."/>
            <person name="Castellanos-Morales G."/>
            <person name="Gutierrez-Guerrero Y.T."/>
            <person name="Aguirre-Dugua X."/>
            <person name="Aguirre-Planter E."/>
            <person name="Tenaillon M.I."/>
            <person name="Lira-Saade R."/>
            <person name="Eguiarte L.E."/>
        </authorList>
    </citation>
    <scope>NUCLEOTIDE SEQUENCE [LARGE SCALE GENOMIC DNA]</scope>
    <source>
        <strain evidence="9">JBR-2021</strain>
    </source>
</reference>
<evidence type="ECO:0000256" key="3">
    <source>
        <dbReference type="ARBA" id="ARBA00013081"/>
    </source>
</evidence>
<keyword evidence="5" id="KW-0464">Manganese</keyword>
<name>A0AAV6M3R8_9ROSI</name>
<evidence type="ECO:0000259" key="8">
    <source>
        <dbReference type="PROSITE" id="PS51746"/>
    </source>
</evidence>
<comment type="similarity">
    <text evidence="6">Belongs to the PP2C family.</text>
</comment>
<dbReference type="Proteomes" id="UP000685013">
    <property type="component" value="Chromosome 18"/>
</dbReference>
<dbReference type="InterPro" id="IPR001932">
    <property type="entry name" value="PPM-type_phosphatase-like_dom"/>
</dbReference>
<dbReference type="CDD" id="cd00143">
    <property type="entry name" value="PP2Cc"/>
    <property type="match status" value="1"/>
</dbReference>
<proteinExistence type="inferred from homology"/>
<evidence type="ECO:0000256" key="4">
    <source>
        <dbReference type="ARBA" id="ARBA00022842"/>
    </source>
</evidence>
<evidence type="ECO:0000256" key="7">
    <source>
        <dbReference type="SAM" id="MobiDB-lite"/>
    </source>
</evidence>
<dbReference type="PROSITE" id="PS01032">
    <property type="entry name" value="PPM_1"/>
    <property type="match status" value="1"/>
</dbReference>
<dbReference type="InterPro" id="IPR000222">
    <property type="entry name" value="PP2C_BS"/>
</dbReference>
<evidence type="ECO:0000256" key="6">
    <source>
        <dbReference type="RuleBase" id="RU003465"/>
    </source>
</evidence>
<keyword evidence="6" id="KW-0904">Protein phosphatase</keyword>
<evidence type="ECO:0000256" key="1">
    <source>
        <dbReference type="ARBA" id="ARBA00001936"/>
    </source>
</evidence>
<sequence length="450" mass="48995">MTEVYCRMPSDDDIDSPAKCRERRRRRIEMRRLAAVPSAKPSPSPSTSHHHRKENQTESSGLEKKRVRKTDGGDTPEVLTSSSSGEDVNAVVASSLVPQPVFGMMSVSGRSREMEDAVSVSTCLIGPERRLPVHFFAVYDGHGGPHVATLCMEKMHVLVQEELARVVNTREETESIGGGSSAAEEEATWRRVMRRSFERMDEVALNTCACGSVGGQCACHPMEVALGGSTAVVAVLTPEHIIVANCGDSRAVLCRGGRAIPLSNDHKLFIRHLLRDWGYGDQFFDLGLDSLAHLYHCEEKCVMPDRIDELARIEAAGGQVIFINGARVKGILAMSRAIGDKYLKSVVISEPEITFTKREPDDECLILASDGLWDVLSSELACEVARECLQETVAASSTTIDLNALPQIEEGAGTSYTSRSSVAAALLTRLALGRKSTDNISVIVIDLKRS</sequence>
<evidence type="ECO:0000313" key="9">
    <source>
        <dbReference type="EMBL" id="KAG6574134.1"/>
    </source>
</evidence>
<dbReference type="PANTHER" id="PTHR47992">
    <property type="entry name" value="PROTEIN PHOSPHATASE"/>
    <property type="match status" value="1"/>
</dbReference>
<gene>
    <name evidence="9" type="primary">AHG1</name>
    <name evidence="9" type="ORF">SDJN03_28021</name>
</gene>
<comment type="cofactor">
    <cofactor evidence="2">
        <name>Mg(2+)</name>
        <dbReference type="ChEBI" id="CHEBI:18420"/>
    </cofactor>
</comment>